<evidence type="ECO:0000313" key="2">
    <source>
        <dbReference type="EMBL" id="OGD03220.1"/>
    </source>
</evidence>
<evidence type="ECO:0000256" key="1">
    <source>
        <dbReference type="SAM" id="Phobius"/>
    </source>
</evidence>
<dbReference type="AlphaFoldDB" id="A0A1F4ZA39"/>
<name>A0A1F4ZA39_9BACT</name>
<dbReference type="Pfam" id="PF18926">
    <property type="entry name" value="DUF5676"/>
    <property type="match status" value="1"/>
</dbReference>
<keyword evidence="1" id="KW-0812">Transmembrane</keyword>
<proteinExistence type="predicted"/>
<sequence length="88" mass="9539">MKLDSTRVANALAIVGAGLYVVCTFLVAATPVFYRGVAQTWMHGFNLSALPMRQMTFGGSIWGLVTFTIVSWLTGYAFAVIYNGLGKK</sequence>
<dbReference type="EMBL" id="MEXN01000007">
    <property type="protein sequence ID" value="OGD03220.1"/>
    <property type="molecule type" value="Genomic_DNA"/>
</dbReference>
<keyword evidence="1" id="KW-0472">Membrane</keyword>
<reference evidence="2 3" key="1">
    <citation type="journal article" date="2016" name="Nat. Commun.">
        <title>Thousands of microbial genomes shed light on interconnected biogeochemical processes in an aquifer system.</title>
        <authorList>
            <person name="Anantharaman K."/>
            <person name="Brown C.T."/>
            <person name="Hug L.A."/>
            <person name="Sharon I."/>
            <person name="Castelle C.J."/>
            <person name="Probst A.J."/>
            <person name="Thomas B.C."/>
            <person name="Singh A."/>
            <person name="Wilkins M.J."/>
            <person name="Karaoz U."/>
            <person name="Brodie E.L."/>
            <person name="Williams K.H."/>
            <person name="Hubbard S.S."/>
            <person name="Banfield J.F."/>
        </authorList>
    </citation>
    <scope>NUCLEOTIDE SEQUENCE [LARGE SCALE GENOMIC DNA]</scope>
</reference>
<dbReference type="Proteomes" id="UP000177080">
    <property type="component" value="Unassembled WGS sequence"/>
</dbReference>
<protein>
    <submittedName>
        <fullName evidence="2">Uncharacterized protein</fullName>
    </submittedName>
</protein>
<accession>A0A1F4ZA39</accession>
<feature type="transmembrane region" description="Helical" evidence="1">
    <location>
        <begin position="12"/>
        <end position="34"/>
    </location>
</feature>
<organism evidence="2 3">
    <name type="scientific">Candidatus Amesbacteria bacterium RIFCSPLOWO2_01_FULL_48_25</name>
    <dbReference type="NCBI Taxonomy" id="1797259"/>
    <lineage>
        <taxon>Bacteria</taxon>
        <taxon>Candidatus Amesiibacteriota</taxon>
    </lineage>
</organism>
<gene>
    <name evidence="2" type="ORF">A2989_00105</name>
</gene>
<keyword evidence="1" id="KW-1133">Transmembrane helix</keyword>
<feature type="transmembrane region" description="Helical" evidence="1">
    <location>
        <begin position="61"/>
        <end position="85"/>
    </location>
</feature>
<comment type="caution">
    <text evidence="2">The sequence shown here is derived from an EMBL/GenBank/DDBJ whole genome shotgun (WGS) entry which is preliminary data.</text>
</comment>
<dbReference type="InterPro" id="IPR044020">
    <property type="entry name" value="DUF5676"/>
</dbReference>
<evidence type="ECO:0000313" key="3">
    <source>
        <dbReference type="Proteomes" id="UP000177080"/>
    </source>
</evidence>